<organism evidence="14 15">
    <name type="scientific">Neobacillus kokaensis</name>
    <dbReference type="NCBI Taxonomy" id="2759023"/>
    <lineage>
        <taxon>Bacteria</taxon>
        <taxon>Bacillati</taxon>
        <taxon>Bacillota</taxon>
        <taxon>Bacilli</taxon>
        <taxon>Bacillales</taxon>
        <taxon>Bacillaceae</taxon>
        <taxon>Neobacillus</taxon>
    </lineage>
</organism>
<accession>A0ABQ3N7L7</accession>
<feature type="binding site" evidence="12">
    <location>
        <position position="72"/>
    </location>
    <ligand>
        <name>GTP</name>
        <dbReference type="ChEBI" id="CHEBI:37565"/>
    </ligand>
</feature>
<dbReference type="Pfam" id="PF04055">
    <property type="entry name" value="Radical_SAM"/>
    <property type="match status" value="1"/>
</dbReference>
<feature type="binding site" evidence="12">
    <location>
        <position position="29"/>
    </location>
    <ligand>
        <name>[4Fe-4S] cluster</name>
        <dbReference type="ChEBI" id="CHEBI:49883"/>
        <label>1</label>
        <note>4Fe-4S-S-AdoMet</note>
    </ligand>
</feature>
<evidence type="ECO:0000313" key="14">
    <source>
        <dbReference type="EMBL" id="GHH98500.1"/>
    </source>
</evidence>
<feature type="binding site" evidence="12">
    <location>
        <position position="32"/>
    </location>
    <ligand>
        <name>[4Fe-4S] cluster</name>
        <dbReference type="ChEBI" id="CHEBI:49883"/>
        <label>1</label>
        <note>4Fe-4S-S-AdoMet</note>
    </ligand>
</feature>
<dbReference type="InterPro" id="IPR010505">
    <property type="entry name" value="MoaA_twitch"/>
</dbReference>
<evidence type="ECO:0000256" key="8">
    <source>
        <dbReference type="ARBA" id="ARBA00023134"/>
    </source>
</evidence>
<dbReference type="InterPro" id="IPR058240">
    <property type="entry name" value="rSAM_sf"/>
</dbReference>
<evidence type="ECO:0000256" key="10">
    <source>
        <dbReference type="ARBA" id="ARBA00023239"/>
    </source>
</evidence>
<evidence type="ECO:0000256" key="7">
    <source>
        <dbReference type="ARBA" id="ARBA00023014"/>
    </source>
</evidence>
<protein>
    <recommendedName>
        <fullName evidence="1 12">GTP 3',8-cyclase</fullName>
        <ecNumber evidence="1 12">4.1.99.22</ecNumber>
    </recommendedName>
    <alternativeName>
        <fullName evidence="12">Molybdenum cofactor biosynthesis protein A</fullName>
    </alternativeName>
</protein>
<keyword evidence="15" id="KW-1185">Reference proteome</keyword>
<feature type="binding site" evidence="12">
    <location>
        <position position="31"/>
    </location>
    <ligand>
        <name>S-adenosyl-L-methionine</name>
        <dbReference type="ChEBI" id="CHEBI:59789"/>
    </ligand>
</feature>
<keyword evidence="5 12" id="KW-0547">Nucleotide-binding</keyword>
<evidence type="ECO:0000256" key="3">
    <source>
        <dbReference type="ARBA" id="ARBA00022691"/>
    </source>
</evidence>
<feature type="binding site" evidence="12">
    <location>
        <position position="262"/>
    </location>
    <ligand>
        <name>[4Fe-4S] cluster</name>
        <dbReference type="ChEBI" id="CHEBI:49883"/>
        <label>2</label>
        <note>4Fe-4S-substrate</note>
    </ligand>
</feature>
<dbReference type="SFLD" id="SFLDG01067">
    <property type="entry name" value="SPASM/twitch_domain_containing"/>
    <property type="match status" value="1"/>
</dbReference>
<feature type="binding site" evidence="12">
    <location>
        <position position="198"/>
    </location>
    <ligand>
        <name>S-adenosyl-L-methionine</name>
        <dbReference type="ChEBI" id="CHEBI:59789"/>
    </ligand>
</feature>
<dbReference type="PROSITE" id="PS51918">
    <property type="entry name" value="RADICAL_SAM"/>
    <property type="match status" value="1"/>
</dbReference>
<dbReference type="EMBL" id="BNDS01000007">
    <property type="protein sequence ID" value="GHH98500.1"/>
    <property type="molecule type" value="Genomic_DNA"/>
</dbReference>
<evidence type="ECO:0000256" key="1">
    <source>
        <dbReference type="ARBA" id="ARBA00012167"/>
    </source>
</evidence>
<dbReference type="InterPro" id="IPR013785">
    <property type="entry name" value="Aldolase_TIM"/>
</dbReference>
<comment type="caution">
    <text evidence="14">The sequence shown here is derived from an EMBL/GenBank/DDBJ whole genome shotgun (WGS) entry which is preliminary data.</text>
</comment>
<keyword evidence="10 12" id="KW-0456">Lyase</keyword>
<proteinExistence type="inferred from homology"/>
<dbReference type="PROSITE" id="PS01305">
    <property type="entry name" value="MOAA_NIFB_PQQE"/>
    <property type="match status" value="1"/>
</dbReference>
<keyword evidence="3 12" id="KW-0949">S-adenosyl-L-methionine</keyword>
<evidence type="ECO:0000256" key="9">
    <source>
        <dbReference type="ARBA" id="ARBA00023150"/>
    </source>
</evidence>
<evidence type="ECO:0000256" key="2">
    <source>
        <dbReference type="ARBA" id="ARBA00022485"/>
    </source>
</evidence>
<feature type="binding site" evidence="12">
    <location>
        <position position="76"/>
    </location>
    <ligand>
        <name>S-adenosyl-L-methionine</name>
        <dbReference type="ChEBI" id="CHEBI:59789"/>
    </ligand>
</feature>
<comment type="cofactor">
    <cofactor evidence="12">
        <name>[4Fe-4S] cluster</name>
        <dbReference type="ChEBI" id="CHEBI:49883"/>
    </cofactor>
    <text evidence="12">Binds 2 [4Fe-4S] clusters. Binds 1 [4Fe-4S] cluster coordinated with 3 cysteines and an exchangeable S-adenosyl-L-methionine and 1 [4Fe-4S] cluster coordinated with 3 cysteines and the GTP-derived substrate.</text>
</comment>
<dbReference type="Gene3D" id="3.20.20.70">
    <property type="entry name" value="Aldolase class I"/>
    <property type="match status" value="1"/>
</dbReference>
<keyword evidence="4 12" id="KW-0479">Metal-binding</keyword>
<dbReference type="RefSeq" id="WP_191272417.1">
    <property type="nucleotide sequence ID" value="NZ_BNDS01000007.1"/>
</dbReference>
<comment type="function">
    <text evidence="12">Catalyzes the cyclization of GTP to (8S)-3',8-cyclo-7,8-dihydroguanosine 5'-triphosphate.</text>
</comment>
<feature type="binding site" evidence="12">
    <location>
        <begin position="267"/>
        <end position="269"/>
    </location>
    <ligand>
        <name>GTP</name>
        <dbReference type="ChEBI" id="CHEBI:37565"/>
    </ligand>
</feature>
<keyword evidence="7 12" id="KW-0411">Iron-sulfur</keyword>
<evidence type="ECO:0000256" key="12">
    <source>
        <dbReference type="HAMAP-Rule" id="MF_01225"/>
    </source>
</evidence>
<feature type="binding site" evidence="12">
    <location>
        <position position="279"/>
    </location>
    <ligand>
        <name>[4Fe-4S] cluster</name>
        <dbReference type="ChEBI" id="CHEBI:49883"/>
        <label>2</label>
        <note>4Fe-4S-substrate</note>
    </ligand>
</feature>
<evidence type="ECO:0000256" key="4">
    <source>
        <dbReference type="ARBA" id="ARBA00022723"/>
    </source>
</evidence>
<comment type="subunit">
    <text evidence="12">Monomer and homodimer.</text>
</comment>
<dbReference type="SFLD" id="SFLDG01383">
    <property type="entry name" value="cyclic_pyranopterin_phosphate"/>
    <property type="match status" value="1"/>
</dbReference>
<feature type="binding site" evidence="12">
    <location>
        <position position="103"/>
    </location>
    <ligand>
        <name>GTP</name>
        <dbReference type="ChEBI" id="CHEBI:37565"/>
    </ligand>
</feature>
<feature type="binding site" evidence="12">
    <location>
        <position position="127"/>
    </location>
    <ligand>
        <name>S-adenosyl-L-methionine</name>
        <dbReference type="ChEBI" id="CHEBI:59789"/>
    </ligand>
</feature>
<dbReference type="InterPro" id="IPR000385">
    <property type="entry name" value="MoaA_NifB_PqqE_Fe-S-bd_CS"/>
</dbReference>
<keyword evidence="9 12" id="KW-0501">Molybdenum cofactor biosynthesis</keyword>
<dbReference type="Pfam" id="PF06463">
    <property type="entry name" value="Mob_synth_C"/>
    <property type="match status" value="1"/>
</dbReference>
<feature type="binding site" evidence="12">
    <location>
        <position position="265"/>
    </location>
    <ligand>
        <name>[4Fe-4S] cluster</name>
        <dbReference type="ChEBI" id="CHEBI:49883"/>
        <label>2</label>
        <note>4Fe-4S-substrate</note>
    </ligand>
</feature>
<dbReference type="CDD" id="cd21117">
    <property type="entry name" value="Twitch_MoaA"/>
    <property type="match status" value="1"/>
</dbReference>
<dbReference type="CDD" id="cd01335">
    <property type="entry name" value="Radical_SAM"/>
    <property type="match status" value="1"/>
</dbReference>
<feature type="binding site" evidence="12">
    <location>
        <position position="164"/>
    </location>
    <ligand>
        <name>GTP</name>
        <dbReference type="ChEBI" id="CHEBI:37565"/>
    </ligand>
</feature>
<dbReference type="SUPFAM" id="SSF102114">
    <property type="entry name" value="Radical SAM enzymes"/>
    <property type="match status" value="1"/>
</dbReference>
<dbReference type="InterPro" id="IPR040064">
    <property type="entry name" value="MoaA-like"/>
</dbReference>
<evidence type="ECO:0000256" key="11">
    <source>
        <dbReference type="ARBA" id="ARBA00048697"/>
    </source>
</evidence>
<dbReference type="PANTHER" id="PTHR22960:SF0">
    <property type="entry name" value="MOLYBDENUM COFACTOR BIOSYNTHESIS PROTEIN 1"/>
    <property type="match status" value="1"/>
</dbReference>
<dbReference type="InterPro" id="IPR013483">
    <property type="entry name" value="MoaA"/>
</dbReference>
<dbReference type="InterPro" id="IPR006638">
    <property type="entry name" value="Elp3/MiaA/NifB-like_rSAM"/>
</dbReference>
<evidence type="ECO:0000259" key="13">
    <source>
        <dbReference type="PROSITE" id="PS51918"/>
    </source>
</evidence>
<gene>
    <name evidence="12 14" type="primary">moaA</name>
    <name evidence="14" type="ORF">AM1BK_20430</name>
</gene>
<comment type="catalytic activity">
    <reaction evidence="11 12">
        <text>GTP + AH2 + S-adenosyl-L-methionine = (8S)-3',8-cyclo-7,8-dihydroguanosine 5'-triphosphate + 5'-deoxyadenosine + L-methionine + A + H(+)</text>
        <dbReference type="Rhea" id="RHEA:49576"/>
        <dbReference type="ChEBI" id="CHEBI:13193"/>
        <dbReference type="ChEBI" id="CHEBI:15378"/>
        <dbReference type="ChEBI" id="CHEBI:17319"/>
        <dbReference type="ChEBI" id="CHEBI:17499"/>
        <dbReference type="ChEBI" id="CHEBI:37565"/>
        <dbReference type="ChEBI" id="CHEBI:57844"/>
        <dbReference type="ChEBI" id="CHEBI:59789"/>
        <dbReference type="ChEBI" id="CHEBI:131766"/>
        <dbReference type="EC" id="4.1.99.22"/>
    </reaction>
</comment>
<dbReference type="EC" id="4.1.99.22" evidence="1 12"/>
<keyword evidence="8 12" id="KW-0342">GTP-binding</keyword>
<dbReference type="PANTHER" id="PTHR22960">
    <property type="entry name" value="MOLYBDOPTERIN COFACTOR SYNTHESIS PROTEIN A"/>
    <property type="match status" value="1"/>
</dbReference>
<dbReference type="HAMAP" id="MF_01225_B">
    <property type="entry name" value="MoaA_B"/>
    <property type="match status" value="1"/>
</dbReference>
<dbReference type="InterPro" id="IPR007197">
    <property type="entry name" value="rSAM"/>
</dbReference>
<feature type="binding site" evidence="12">
    <location>
        <position position="18"/>
    </location>
    <ligand>
        <name>GTP</name>
        <dbReference type="ChEBI" id="CHEBI:37565"/>
    </ligand>
</feature>
<evidence type="ECO:0000313" key="15">
    <source>
        <dbReference type="Proteomes" id="UP000637074"/>
    </source>
</evidence>
<keyword evidence="2 12" id="KW-0004">4Fe-4S</keyword>
<dbReference type="InterPro" id="IPR050105">
    <property type="entry name" value="MoCo_biosynth_MoaA/MoaC"/>
</dbReference>
<dbReference type="SFLD" id="SFLDS00029">
    <property type="entry name" value="Radical_SAM"/>
    <property type="match status" value="1"/>
</dbReference>
<comment type="pathway">
    <text evidence="12">Cofactor biosynthesis; molybdopterin biosynthesis.</text>
</comment>
<comment type="similarity">
    <text evidence="12">Belongs to the radical SAM superfamily. MoaA family.</text>
</comment>
<name>A0ABQ3N7L7_9BACI</name>
<feature type="binding site" evidence="12">
    <location>
        <position position="25"/>
    </location>
    <ligand>
        <name>[4Fe-4S] cluster</name>
        <dbReference type="ChEBI" id="CHEBI:49883"/>
        <label>1</label>
        <note>4Fe-4S-S-AdoMet</note>
    </ligand>
</feature>
<dbReference type="SFLD" id="SFLDG01386">
    <property type="entry name" value="main_SPASM_domain-containing"/>
    <property type="match status" value="1"/>
</dbReference>
<reference evidence="14 15" key="1">
    <citation type="journal article" date="2022" name="Int. J. Syst. Evol. Microbiol.">
        <title>Neobacillus kokaensis sp. nov., isolated from soil.</title>
        <authorList>
            <person name="Yuki K."/>
            <person name="Matsubara H."/>
            <person name="Yamaguchi S."/>
        </authorList>
    </citation>
    <scope>NUCLEOTIDE SEQUENCE [LARGE SCALE GENOMIC DNA]</scope>
    <source>
        <strain evidence="14 15">LOB 377</strain>
    </source>
</reference>
<evidence type="ECO:0000256" key="5">
    <source>
        <dbReference type="ARBA" id="ARBA00022741"/>
    </source>
</evidence>
<keyword evidence="6 12" id="KW-0408">Iron</keyword>
<dbReference type="NCBIfam" id="TIGR02666">
    <property type="entry name" value="moaA"/>
    <property type="match status" value="1"/>
</dbReference>
<dbReference type="Proteomes" id="UP000637074">
    <property type="component" value="Unassembled WGS sequence"/>
</dbReference>
<evidence type="ECO:0000256" key="6">
    <source>
        <dbReference type="ARBA" id="ARBA00023004"/>
    </source>
</evidence>
<sequence length="338" mass="38115">MEKTIIKDKLNRPLRDLRISVIDRCNFRCQYCMPADQFGPDFEFLPRSALLTYEEIERVAKIFVKLGVEKLRLTGGEPLLRRDLPTLVEKLSNIEGLSDLALTTNGVLLPKLAPSLRKAGLKRVNVSLDSLDDELFGKINGRGVGTGPVLDGIKAAKQAGLGVKINMVVKKGLNDSEIIPMADYCKKNGLELRYIEFMDVGSTNGWKMDDVVTKRQIYKLLKEHFELEPVDPSYYGEVAKLYRYKDNDVNVGFITSVSESFCSTCTRARLSANGQIFTCLFNGNGQDIRNFMRNGATDEQLAERITAIWNGRMDRYSDERTAETNKNRKKIEMSYIGG</sequence>
<feature type="domain" description="Radical SAM core" evidence="13">
    <location>
        <begin position="9"/>
        <end position="231"/>
    </location>
</feature>
<dbReference type="SMART" id="SM00729">
    <property type="entry name" value="Elp3"/>
    <property type="match status" value="1"/>
</dbReference>